<dbReference type="EMBL" id="NWTK01000002">
    <property type="protein sequence ID" value="PKR55450.1"/>
    <property type="molecule type" value="Genomic_DNA"/>
</dbReference>
<evidence type="ECO:0000313" key="2">
    <source>
        <dbReference type="Proteomes" id="UP000233597"/>
    </source>
</evidence>
<dbReference type="Proteomes" id="UP000233597">
    <property type="component" value="Unassembled WGS sequence"/>
</dbReference>
<gene>
    <name evidence="1" type="ORF">COO20_04575</name>
</gene>
<accession>A0A2N3KY80</accession>
<reference evidence="1 2" key="1">
    <citation type="submission" date="2017-09" db="EMBL/GenBank/DDBJ databases">
        <title>Biodiversity and function of Thalassospira species in the particle-attached aromatic-hydrocarbon-degrading consortia from the surface seawater of the South China Sea.</title>
        <authorList>
            <person name="Dong C."/>
            <person name="Liu R."/>
            <person name="Shao Z."/>
        </authorList>
    </citation>
    <scope>NUCLEOTIDE SEQUENCE [LARGE SCALE GENOMIC DNA]</scope>
    <source>
        <strain evidence="1 2">CSC1P2</strain>
    </source>
</reference>
<evidence type="ECO:0000313" key="1">
    <source>
        <dbReference type="EMBL" id="PKR55450.1"/>
    </source>
</evidence>
<comment type="caution">
    <text evidence="1">The sequence shown here is derived from an EMBL/GenBank/DDBJ whole genome shotgun (WGS) entry which is preliminary data.</text>
</comment>
<proteinExistence type="predicted"/>
<organism evidence="1 2">
    <name type="scientific">Thalassospira marina</name>
    <dbReference type="NCBI Taxonomy" id="2048283"/>
    <lineage>
        <taxon>Bacteria</taxon>
        <taxon>Pseudomonadati</taxon>
        <taxon>Pseudomonadota</taxon>
        <taxon>Alphaproteobacteria</taxon>
        <taxon>Rhodospirillales</taxon>
        <taxon>Thalassospiraceae</taxon>
        <taxon>Thalassospira</taxon>
    </lineage>
</organism>
<dbReference type="AlphaFoldDB" id="A0A2N3KY80"/>
<protein>
    <submittedName>
        <fullName evidence="1">Uncharacterized protein</fullName>
    </submittedName>
</protein>
<sequence length="59" mass="6683">MPGYAGSLLKNATRDLGNGPVATCFLRQLWVILQKRAAHLHRPFRTSCTRHSYLTWSAL</sequence>
<name>A0A2N3KY80_9PROT</name>